<dbReference type="WBParaSite" id="RSKR_0000995400.1">
    <property type="protein sequence ID" value="RSKR_0000995400.1"/>
    <property type="gene ID" value="RSKR_0000995400"/>
</dbReference>
<evidence type="ECO:0000313" key="2">
    <source>
        <dbReference type="WBParaSite" id="RSKR_0000995400.1"/>
    </source>
</evidence>
<accession>A0AC35UBL0</accession>
<organism evidence="1 2">
    <name type="scientific">Rhabditophanes sp. KR3021</name>
    <dbReference type="NCBI Taxonomy" id="114890"/>
    <lineage>
        <taxon>Eukaryota</taxon>
        <taxon>Metazoa</taxon>
        <taxon>Ecdysozoa</taxon>
        <taxon>Nematoda</taxon>
        <taxon>Chromadorea</taxon>
        <taxon>Rhabditida</taxon>
        <taxon>Tylenchina</taxon>
        <taxon>Panagrolaimomorpha</taxon>
        <taxon>Strongyloidoidea</taxon>
        <taxon>Alloionematidae</taxon>
        <taxon>Rhabditophanes</taxon>
    </lineage>
</organism>
<name>A0AC35UBL0_9BILA</name>
<proteinExistence type="predicted"/>
<reference evidence="2" key="1">
    <citation type="submission" date="2016-11" db="UniProtKB">
        <authorList>
            <consortium name="WormBaseParasite"/>
        </authorList>
    </citation>
    <scope>IDENTIFICATION</scope>
    <source>
        <strain evidence="2">KR3021</strain>
    </source>
</reference>
<sequence length="528" mass="60440">MVDDVSKLSHDELRDELKYYGYVGPIMLSIRKTLEKKLLKLRKENTLAGTLKAPKSSAAIVTKSARSNQKDAKPTTPIQTRIMEDAKKVSVARKSSGSPSRTPPRPNSSSSYSETISSYTSTDNKSRTLPKPTSYGIEGSHKYTFNDKPSLRILPKPTAYTNDIGSKYSYSDSSSSIGKKNDPSFSCNESSTTNVFYDNNVSSTSPNRYADNYDDAGEEYSFKKSPPKSFVTKKTFIKSTSTKENAVTKRSTFSSKVLYLLPVIICLYLYWSKGGIDYKKQTDIIMESSKNTFSFFFNYAVFPVIVVALITLTMVGIYVFGRYVRNKKVKESRQIKETKDKIVNYLISVNRYQSNGTSESELFEHIFPKFNRTRRDKNIFDKALEEVYNSEVDFKYELHENDGIETKIYYWSIPLRDRWQGSALANNHSIRIPSEGLSNCLKIRGVPASIFKSKRNEVISDLRTKCIPYHFVHIQGICDEKETSVYIKLKSRDEANKVFNLLHSNWYNGELLTCKYITEEKYNMRFNL</sequence>
<dbReference type="Proteomes" id="UP000095286">
    <property type="component" value="Unplaced"/>
</dbReference>
<protein>
    <submittedName>
        <fullName evidence="2">LEM domain-containing protein</fullName>
    </submittedName>
</protein>
<evidence type="ECO:0000313" key="1">
    <source>
        <dbReference type="Proteomes" id="UP000095286"/>
    </source>
</evidence>